<dbReference type="STRING" id="69771.A0A1V6PIN6"/>
<dbReference type="FunFam" id="3.40.50.300:FF:001660">
    <property type="entry name" value="NF-X1 finger and helicase protein, putative"/>
    <property type="match status" value="1"/>
</dbReference>
<dbReference type="CDD" id="cd18808">
    <property type="entry name" value="SF1_C_Upf1"/>
    <property type="match status" value="1"/>
</dbReference>
<dbReference type="GO" id="GO:0031380">
    <property type="term" value="C:nuclear RNA-directed RNA polymerase complex"/>
    <property type="evidence" value="ECO:0007669"/>
    <property type="project" value="TreeGrafter"/>
</dbReference>
<dbReference type="Pfam" id="PF13087">
    <property type="entry name" value="AAA_12"/>
    <property type="match status" value="1"/>
</dbReference>
<evidence type="ECO:0000259" key="2">
    <source>
        <dbReference type="Pfam" id="PF13086"/>
    </source>
</evidence>
<dbReference type="PANTHER" id="PTHR10887:SF341">
    <property type="entry name" value="NFX1-TYPE ZINC FINGER-CONTAINING PROTEIN 1"/>
    <property type="match status" value="1"/>
</dbReference>
<keyword evidence="1" id="KW-0067">ATP-binding</keyword>
<dbReference type="InterPro" id="IPR041677">
    <property type="entry name" value="DNA2/NAM7_AAA_11"/>
</dbReference>
<dbReference type="Gene3D" id="3.40.50.300">
    <property type="entry name" value="P-loop containing nucleotide triphosphate hydrolases"/>
    <property type="match status" value="3"/>
</dbReference>
<dbReference type="Proteomes" id="UP000191522">
    <property type="component" value="Unassembled WGS sequence"/>
</dbReference>
<organism evidence="4 5">
    <name type="scientific">Penicillium decumbens</name>
    <dbReference type="NCBI Taxonomy" id="69771"/>
    <lineage>
        <taxon>Eukaryota</taxon>
        <taxon>Fungi</taxon>
        <taxon>Dikarya</taxon>
        <taxon>Ascomycota</taxon>
        <taxon>Pezizomycotina</taxon>
        <taxon>Eurotiomycetes</taxon>
        <taxon>Eurotiomycetidae</taxon>
        <taxon>Eurotiales</taxon>
        <taxon>Aspergillaceae</taxon>
        <taxon>Penicillium</taxon>
    </lineage>
</organism>
<evidence type="ECO:0000259" key="3">
    <source>
        <dbReference type="Pfam" id="PF13087"/>
    </source>
</evidence>
<keyword evidence="1" id="KW-0378">Hydrolase</keyword>
<dbReference type="OMA" id="STTIFHM"/>
<evidence type="ECO:0008006" key="6">
    <source>
        <dbReference type="Google" id="ProtNLM"/>
    </source>
</evidence>
<dbReference type="SUPFAM" id="SSF52540">
    <property type="entry name" value="P-loop containing nucleoside triphosphate hydrolases"/>
    <property type="match status" value="1"/>
</dbReference>
<comment type="caution">
    <text evidence="4">The sequence shown here is derived from an EMBL/GenBank/DDBJ whole genome shotgun (WGS) entry which is preliminary data.</text>
</comment>
<feature type="domain" description="DNA2/NAM7 helicase-like C-terminal" evidence="3">
    <location>
        <begin position="417"/>
        <end position="634"/>
    </location>
</feature>
<dbReference type="OrthoDB" id="2423195at2759"/>
<dbReference type="AlphaFoldDB" id="A0A1V6PIN6"/>
<evidence type="ECO:0000313" key="4">
    <source>
        <dbReference type="EMBL" id="OQD76910.1"/>
    </source>
</evidence>
<dbReference type="GO" id="GO:0004386">
    <property type="term" value="F:helicase activity"/>
    <property type="evidence" value="ECO:0007669"/>
    <property type="project" value="InterPro"/>
</dbReference>
<dbReference type="InterPro" id="IPR041679">
    <property type="entry name" value="DNA2/NAM7-like_C"/>
</dbReference>
<proteinExistence type="predicted"/>
<reference evidence="5" key="1">
    <citation type="journal article" date="2017" name="Nat. Microbiol.">
        <title>Global analysis of biosynthetic gene clusters reveals vast potential of secondary metabolite production in Penicillium species.</title>
        <authorList>
            <person name="Nielsen J.C."/>
            <person name="Grijseels S."/>
            <person name="Prigent S."/>
            <person name="Ji B."/>
            <person name="Dainat J."/>
            <person name="Nielsen K.F."/>
            <person name="Frisvad J.C."/>
            <person name="Workman M."/>
            <person name="Nielsen J."/>
        </authorList>
    </citation>
    <scope>NUCLEOTIDE SEQUENCE [LARGE SCALE GENOMIC DNA]</scope>
    <source>
        <strain evidence="5">IBT 11843</strain>
    </source>
</reference>
<dbReference type="EMBL" id="MDYL01000003">
    <property type="protein sequence ID" value="OQD76910.1"/>
    <property type="molecule type" value="Genomic_DNA"/>
</dbReference>
<evidence type="ECO:0000256" key="1">
    <source>
        <dbReference type="ARBA" id="ARBA00022806"/>
    </source>
</evidence>
<name>A0A1V6PIN6_PENDC</name>
<protein>
    <recommendedName>
        <fullName evidence="6">AAA+ ATPase domain-containing protein</fullName>
    </recommendedName>
</protein>
<keyword evidence="1" id="KW-0347">Helicase</keyword>
<dbReference type="CDD" id="cd06008">
    <property type="entry name" value="NF-X1-zinc-finger"/>
    <property type="match status" value="1"/>
</dbReference>
<dbReference type="InterPro" id="IPR047187">
    <property type="entry name" value="SF1_C_Upf1"/>
</dbReference>
<keyword evidence="1" id="KW-0547">Nucleotide-binding</keyword>
<dbReference type="CDD" id="cd17936">
    <property type="entry name" value="EEXXEc_NFX1"/>
    <property type="match status" value="1"/>
</dbReference>
<dbReference type="Pfam" id="PF13086">
    <property type="entry name" value="AAA_11"/>
    <property type="match status" value="1"/>
</dbReference>
<dbReference type="GO" id="GO:0031048">
    <property type="term" value="P:regulatory ncRNA-mediated heterochromatin formation"/>
    <property type="evidence" value="ECO:0007669"/>
    <property type="project" value="TreeGrafter"/>
</dbReference>
<evidence type="ECO:0000313" key="5">
    <source>
        <dbReference type="Proteomes" id="UP000191522"/>
    </source>
</evidence>
<accession>A0A1V6PIN6</accession>
<feature type="domain" description="DNA2/NAM7 helicase helicase" evidence="2">
    <location>
        <begin position="83"/>
        <end position="403"/>
    </location>
</feature>
<dbReference type="PANTHER" id="PTHR10887">
    <property type="entry name" value="DNA2/NAM7 HELICASE FAMILY"/>
    <property type="match status" value="1"/>
</dbReference>
<gene>
    <name evidence="4" type="ORF">PENDEC_c003G03991</name>
</gene>
<keyword evidence="5" id="KW-1185">Reference proteome</keyword>
<dbReference type="InterPro" id="IPR027417">
    <property type="entry name" value="P-loop_NTPase"/>
</dbReference>
<sequence length="811" mass="91439">MYLLEMKSSSAALLASGDTAGGRHDNDFADFRSTAILPTADEIGCTEKPFYRRVDEISQLSGSQRIASHVDNQFRLLREDMLLDPSQLESLLAGLTQRVSLIQGPPGTGKSFIGALLSKVLHDYSQGKILVMCSTNHALDQFLEDLLDIGIDSSAIVRLGSKSTLRTQPLSLKEQKVSRSMFHLTWSTIRALSSEGMEQKDTMDASFQAYQTLAANPAFILDYLEFEEPEYFGALTLPEDESGMSIVGKSEKAVKRDHLYNRWVKGEPWGSVSDLLPDHCRDIWYLEQEVRDERVESWKRALYNEQATSLGIEMTLLDKCQKRLSAVLAQKTREVLRGKRFIGCTTTAAAMYSEDLRHASPGIVLLEEAGEILESHILTAISPETKHLILIGDHLQLRPKINSYNLSMEKGDGYDLHVSLFERLVHAGYPHTTLLKQHRMCPEISRLVRSLTYPGLEDDEKTKTRPKPRGLCDRVIFFNHQKLEANFTDISDRRDEESKQSKQNTFEAEIVLKIVKYLGQQGYGTDKLVILTPYLGQLSLLKQTLSRQNDPLLNDLDSYDLVQAGLLSQASANYSKRQIKLSTIDNYQGEVSDIVIASLTRSNKNGDIGFMAAPERLNVLLSRARNVLILVGNSETFVSSRKGQKAWKPLIDQLKANGHLYDGLPVRCEQHPQKNAILQTAEDFNRETPDGGCSAPCGVKLSCGVHECPSKCHQLGDHSKMTCKTIVKWKCPRDQSLSLPCAQVKGACRFCTQEDLIRERQRERDLKLETERRRRQVAYAQQLAEAQDEASHLRRLRRDEIDETERAKVLK</sequence>
<dbReference type="InterPro" id="IPR045055">
    <property type="entry name" value="DNA2/NAM7-like"/>
</dbReference>